<comment type="caution">
    <text evidence="1">The sequence shown here is derived from an EMBL/GenBank/DDBJ whole genome shotgun (WGS) entry which is preliminary data.</text>
</comment>
<dbReference type="AlphaFoldDB" id="A0A4R0NLS2"/>
<dbReference type="EMBL" id="SJSL01000005">
    <property type="protein sequence ID" value="TCC99984.1"/>
    <property type="molecule type" value="Genomic_DNA"/>
</dbReference>
<dbReference type="RefSeq" id="WP_131597319.1">
    <property type="nucleotide sequence ID" value="NZ_SJSL01000005.1"/>
</dbReference>
<organism evidence="1 2">
    <name type="scientific">Pedobacter psychroterrae</name>
    <dbReference type="NCBI Taxonomy" id="2530453"/>
    <lineage>
        <taxon>Bacteria</taxon>
        <taxon>Pseudomonadati</taxon>
        <taxon>Bacteroidota</taxon>
        <taxon>Sphingobacteriia</taxon>
        <taxon>Sphingobacteriales</taxon>
        <taxon>Sphingobacteriaceae</taxon>
        <taxon>Pedobacter</taxon>
    </lineage>
</organism>
<evidence type="ECO:0000313" key="2">
    <source>
        <dbReference type="Proteomes" id="UP000293347"/>
    </source>
</evidence>
<keyword evidence="2" id="KW-1185">Reference proteome</keyword>
<reference evidence="1 2" key="1">
    <citation type="submission" date="2019-02" db="EMBL/GenBank/DDBJ databases">
        <title>Pedobacter sp. RP-1-14 sp. nov., isolated from Arctic soil.</title>
        <authorList>
            <person name="Dahal R.H."/>
        </authorList>
    </citation>
    <scope>NUCLEOTIDE SEQUENCE [LARGE SCALE GENOMIC DNA]</scope>
    <source>
        <strain evidence="1 2">RP-1-14</strain>
    </source>
</reference>
<sequence>MNANQIKLIPRDFLRVDQPEHPFTINGPDILLSDKRNLIALFYPSAEELKSKTKLMTRLIGSKIAYHATTVMVLFLDPSLRISFEQQKAAQFFDQIIQERDLPQLGQFFKEKKTLTGIQDHKQQQAVIFDLQAKAQLKNLDYIEKIGFQHKAVAPLNVAVKKNVYYNKITAKFEKSRANIFESQNQAIIGFKNLQKSKSDLAELEPFYEFSLRTQFEIDKGVPYFDKIQAKILSVNDKPVSRYDPLKPIRMASLFGWQISNINNTAELNDHIAQSL</sequence>
<dbReference type="Proteomes" id="UP000293347">
    <property type="component" value="Unassembled WGS sequence"/>
</dbReference>
<gene>
    <name evidence="1" type="ORF">EZ437_17245</name>
</gene>
<dbReference type="OrthoDB" id="742598at2"/>
<name>A0A4R0NLS2_9SPHI</name>
<proteinExistence type="predicted"/>
<accession>A0A4R0NLS2</accession>
<evidence type="ECO:0000313" key="1">
    <source>
        <dbReference type="EMBL" id="TCC99984.1"/>
    </source>
</evidence>
<protein>
    <submittedName>
        <fullName evidence="1">Uncharacterized protein</fullName>
    </submittedName>
</protein>